<accession>A0A365XT42</accession>
<organism evidence="1 2">
    <name type="scientific">Chitinophaga flava</name>
    <dbReference type="NCBI Taxonomy" id="2259036"/>
    <lineage>
        <taxon>Bacteria</taxon>
        <taxon>Pseudomonadati</taxon>
        <taxon>Bacteroidota</taxon>
        <taxon>Chitinophagia</taxon>
        <taxon>Chitinophagales</taxon>
        <taxon>Chitinophagaceae</taxon>
        <taxon>Chitinophaga</taxon>
    </lineage>
</organism>
<protein>
    <recommendedName>
        <fullName evidence="3">HEXXH motif domain-containing protein</fullName>
    </recommendedName>
</protein>
<reference evidence="1 2" key="1">
    <citation type="submission" date="2018-05" db="EMBL/GenBank/DDBJ databases">
        <title>Chitinophaga sp. K3CV102501T nov., isolated from isolated from a monsoon evergreen broad-leaved forest soil.</title>
        <authorList>
            <person name="Lv Y."/>
        </authorList>
    </citation>
    <scope>NUCLEOTIDE SEQUENCE [LARGE SCALE GENOMIC DNA]</scope>
    <source>
        <strain evidence="1 2">GDMCC 1.1325</strain>
    </source>
</reference>
<comment type="caution">
    <text evidence="1">The sequence shown here is derived from an EMBL/GenBank/DDBJ whole genome shotgun (WGS) entry which is preliminary data.</text>
</comment>
<dbReference type="AlphaFoldDB" id="A0A365XT42"/>
<sequence length="381" mass="44831">MNYYEEFEKYLPHVIDSMKKMLYSRHKDIFARIDFYNDNIFLEPLLYTYVHQQDTRWLDSIIYGYEQQKKAQINVFTNAGGVVYLPAVGYLRTGFPNATLLLTTTNNEMALTRDNNPVTYDFEPLLFSAHGIEMMKEQHPLLESVFIEQGNQPGDILVADIYKNHLEAFDKGMDIISRNNPGHFRLLLQNMRKAMLFHSERQNSFAVLSAHNMIFLNVNTWDDEVFFADHISHEGGHVTYFTLTYESKSRLFDCHYNTPLGDLIGEPGRYPAVYLFFHGLFTFVEITKTLQRCISQPEFSVRQQHDIKGRFIFHMQRFKLSLDMFAGMNIFQEEGRQWFSLFQEQYLEFEEQFQALLPLYNLSGQPYDFNSKIFAAVNDLQ</sequence>
<proteinExistence type="predicted"/>
<gene>
    <name evidence="1" type="ORF">DF182_22465</name>
</gene>
<evidence type="ECO:0000313" key="1">
    <source>
        <dbReference type="EMBL" id="RBL89288.1"/>
    </source>
</evidence>
<name>A0A365XT42_9BACT</name>
<keyword evidence="2" id="KW-1185">Reference proteome</keyword>
<dbReference type="EMBL" id="QFFJ01000002">
    <property type="protein sequence ID" value="RBL89288.1"/>
    <property type="molecule type" value="Genomic_DNA"/>
</dbReference>
<evidence type="ECO:0008006" key="3">
    <source>
        <dbReference type="Google" id="ProtNLM"/>
    </source>
</evidence>
<evidence type="ECO:0000313" key="2">
    <source>
        <dbReference type="Proteomes" id="UP000253410"/>
    </source>
</evidence>
<dbReference type="OrthoDB" id="1230778at2"/>
<dbReference type="RefSeq" id="WP_113618031.1">
    <property type="nucleotide sequence ID" value="NZ_QFFJ01000002.1"/>
</dbReference>
<dbReference type="Proteomes" id="UP000253410">
    <property type="component" value="Unassembled WGS sequence"/>
</dbReference>